<feature type="compositionally biased region" description="Low complexity" evidence="1">
    <location>
        <begin position="568"/>
        <end position="589"/>
    </location>
</feature>
<feature type="compositionally biased region" description="Low complexity" evidence="1">
    <location>
        <begin position="498"/>
        <end position="511"/>
    </location>
</feature>
<proteinExistence type="predicted"/>
<comment type="caution">
    <text evidence="2">The sequence shown here is derived from an EMBL/GenBank/DDBJ whole genome shotgun (WGS) entry which is preliminary data.</text>
</comment>
<sequence length="747" mass="78299">MPPRPASIASFDSAAAAEALDLFDEKNASFRTSKLAVAGAVFGSSPRRPGVVDQIQRSSPSHVSRLARRSTSEAYGRSSPSTSTPSTPSRLRSSSAAQPQPQRPGSPDIDAILAKTPRPRRASSAVFASPSRSSLPATRRSQSTLSLRSEVKKGNGEDDESIFSISDYGALLEEDESQSEGEGGSESDSSIDIHTPLPHLMFRDGLLSPRSKLLPHDMKPAAVYPFDKGIDDRARSVLSIASTAGSFTTKSGLQKDPRDTVRRRQRHRDGSLLRAGMGLTTGLGWSDSEDEDAPSALTRRLITTTLDRKRSASVALSSPSRPSSGYDDLGLSRFASPVPMSRFTSPVPSKQTLARKSSGPLVGMRSMSVSQIQLRTATVSFPSTPPSIDKRLPTTPEELPTTRRRAPSTSSASSKTKSPRAVPSNLPTTSSPRSPRQRTTSSASATASVTSSSGIAVPRSRADSAASTAPSIGPGLRSRTTSSASTTPSVYSRHRTESSTSSTGHSISIPSAPAQRPSLESVASESTTSLISTSSHTNSSQSSSTASGSSGSVPRPLRLLQSISARTQSQDQISLGSSSSLASQATSPQGYSPPYQRRRALSGPRPRPEVRSPTPTQQSPSVAHSFSGDSPSLPSATFKYPQLTDPVSPLSSSSTAYFSPVSPGDSDTSPTSGTSSRPTSPSSPRSRPALIGARPKPRTGTGMAYRTSSFGNLQAQASALRMRTLATGPTPVSMAATENGGGYPVRI</sequence>
<feature type="compositionally biased region" description="Polar residues" evidence="1">
    <location>
        <begin position="342"/>
        <end position="355"/>
    </location>
</feature>
<feature type="compositionally biased region" description="Low complexity" evidence="1">
    <location>
        <begin position="659"/>
        <end position="688"/>
    </location>
</feature>
<feature type="region of interest" description="Disordered" evidence="1">
    <location>
        <begin position="342"/>
        <end position="362"/>
    </location>
</feature>
<dbReference type="AlphaFoldDB" id="A0A4R0R652"/>
<evidence type="ECO:0000313" key="2">
    <source>
        <dbReference type="EMBL" id="TCD63000.1"/>
    </source>
</evidence>
<feature type="compositionally biased region" description="Low complexity" evidence="1">
    <location>
        <begin position="77"/>
        <end position="95"/>
    </location>
</feature>
<feature type="compositionally biased region" description="Low complexity" evidence="1">
    <location>
        <begin position="122"/>
        <end position="148"/>
    </location>
</feature>
<feature type="compositionally biased region" description="Polar residues" evidence="1">
    <location>
        <begin position="613"/>
        <end position="635"/>
    </location>
</feature>
<feature type="compositionally biased region" description="Low complexity" evidence="1">
    <location>
        <begin position="407"/>
        <end position="453"/>
    </location>
</feature>
<feature type="compositionally biased region" description="Low complexity" evidence="1">
    <location>
        <begin position="477"/>
        <end position="491"/>
    </location>
</feature>
<feature type="region of interest" description="Disordered" evidence="1">
    <location>
        <begin position="376"/>
        <end position="702"/>
    </location>
</feature>
<name>A0A4R0R652_9APHY</name>
<protein>
    <submittedName>
        <fullName evidence="2">Uncharacterized protein</fullName>
    </submittedName>
</protein>
<feature type="compositionally biased region" description="Basic and acidic residues" evidence="1">
    <location>
        <begin position="253"/>
        <end position="262"/>
    </location>
</feature>
<reference evidence="2 3" key="1">
    <citation type="submission" date="2018-11" db="EMBL/GenBank/DDBJ databases">
        <title>Genome assembly of Steccherinum ochraceum LE-BIN_3174, the white-rot fungus of the Steccherinaceae family (The Residual Polyporoid clade, Polyporales, Basidiomycota).</title>
        <authorList>
            <person name="Fedorova T.V."/>
            <person name="Glazunova O.A."/>
            <person name="Landesman E.O."/>
            <person name="Moiseenko K.V."/>
            <person name="Psurtseva N.V."/>
            <person name="Savinova O.S."/>
            <person name="Shakhova N.V."/>
            <person name="Tyazhelova T.V."/>
            <person name="Vasina D.V."/>
        </authorList>
    </citation>
    <scope>NUCLEOTIDE SEQUENCE [LARGE SCALE GENOMIC DNA]</scope>
    <source>
        <strain evidence="2 3">LE-BIN_3174</strain>
    </source>
</reference>
<feature type="region of interest" description="Disordered" evidence="1">
    <location>
        <begin position="247"/>
        <end position="266"/>
    </location>
</feature>
<feature type="region of interest" description="Disordered" evidence="1">
    <location>
        <begin position="42"/>
        <end position="195"/>
    </location>
</feature>
<organism evidence="2 3">
    <name type="scientific">Steccherinum ochraceum</name>
    <dbReference type="NCBI Taxonomy" id="92696"/>
    <lineage>
        <taxon>Eukaryota</taxon>
        <taxon>Fungi</taxon>
        <taxon>Dikarya</taxon>
        <taxon>Basidiomycota</taxon>
        <taxon>Agaricomycotina</taxon>
        <taxon>Agaricomycetes</taxon>
        <taxon>Polyporales</taxon>
        <taxon>Steccherinaceae</taxon>
        <taxon>Steccherinum</taxon>
    </lineage>
</organism>
<feature type="compositionally biased region" description="Low complexity" evidence="1">
    <location>
        <begin position="312"/>
        <end position="324"/>
    </location>
</feature>
<feature type="region of interest" description="Disordered" evidence="1">
    <location>
        <begin position="309"/>
        <end position="328"/>
    </location>
</feature>
<dbReference type="EMBL" id="RWJN01000329">
    <property type="protein sequence ID" value="TCD63000.1"/>
    <property type="molecule type" value="Genomic_DNA"/>
</dbReference>
<gene>
    <name evidence="2" type="ORF">EIP91_006092</name>
</gene>
<keyword evidence="3" id="KW-1185">Reference proteome</keyword>
<evidence type="ECO:0000256" key="1">
    <source>
        <dbReference type="SAM" id="MobiDB-lite"/>
    </source>
</evidence>
<accession>A0A4R0R652</accession>
<dbReference type="Proteomes" id="UP000292702">
    <property type="component" value="Unassembled WGS sequence"/>
</dbReference>
<feature type="compositionally biased region" description="Acidic residues" evidence="1">
    <location>
        <begin position="172"/>
        <end position="185"/>
    </location>
</feature>
<dbReference type="STRING" id="92696.A0A4R0R652"/>
<feature type="compositionally biased region" description="Low complexity" evidence="1">
    <location>
        <begin position="524"/>
        <end position="552"/>
    </location>
</feature>
<dbReference type="OrthoDB" id="3064136at2759"/>
<evidence type="ECO:0000313" key="3">
    <source>
        <dbReference type="Proteomes" id="UP000292702"/>
    </source>
</evidence>